<reference evidence="1" key="2">
    <citation type="submission" date="2008-07" db="EMBL/GenBank/DDBJ databases">
        <authorList>
            <consortium name="Broad Institute Genome Sequencing Platform"/>
            <person name="Colwell R."/>
            <person name="Grim C.J."/>
            <person name="Young S."/>
            <person name="Jaffe D."/>
            <person name="Gnerre S."/>
            <person name="Berlin A."/>
            <person name="Heiman D."/>
            <person name="Hepburn T."/>
            <person name="Shea T."/>
            <person name="Sykes S."/>
            <person name="Alvarado L."/>
            <person name="Kodira C."/>
            <person name="Heidelberg J."/>
            <person name="Lander E."/>
            <person name="Galagan J."/>
            <person name="Nusbaum C."/>
            <person name="Birren B."/>
        </authorList>
    </citation>
    <scope>NUCLEOTIDE SEQUENCE [LARGE SCALE GENOMIC DNA]</scope>
    <source>
        <strain evidence="1">MO10</strain>
    </source>
</reference>
<dbReference type="HOGENOM" id="CLU_3206705_0_0_6"/>
<accession>A0A0X1L0Y3</accession>
<dbReference type="EMBL" id="DS990137">
    <property type="protein sequence ID" value="EET24178.1"/>
    <property type="molecule type" value="Genomic_DNA"/>
</dbReference>
<sequence>MALHNRHNTPQREAQFATPSQTNRFNRVIFCNLAKMNNTYLCYLA</sequence>
<evidence type="ECO:0000313" key="1">
    <source>
        <dbReference type="EMBL" id="EET24178.1"/>
    </source>
</evidence>
<reference evidence="1" key="1">
    <citation type="submission" date="2005-09" db="EMBL/GenBank/DDBJ databases">
        <title>Annotation of Vibrio cholerae MO10.</title>
        <authorList>
            <person name="Colwell R."/>
            <person name="Grim C.J."/>
            <person name="Young S."/>
            <person name="Jaffe D."/>
            <person name="Gnerre S."/>
            <person name="Berlin A."/>
            <person name="Heiman D."/>
            <person name="Hepburn T."/>
            <person name="Shea T."/>
            <person name="Sykes S."/>
            <person name="Yandava C."/>
            <person name="Alvarado L."/>
            <person name="Kodira C."/>
            <person name="Borodovsky M."/>
            <person name="Heidelberg J."/>
            <person name="Lander E."/>
            <person name="Galagan J."/>
            <person name="Nusbaum C."/>
            <person name="Birren B."/>
        </authorList>
    </citation>
    <scope>NUCLEOTIDE SEQUENCE [LARGE SCALE GENOMIC DNA]</scope>
    <source>
        <strain evidence="1">MO10</strain>
    </source>
</reference>
<protein>
    <submittedName>
        <fullName evidence="1">Uncharacterized protein</fullName>
    </submittedName>
</protein>
<dbReference type="AlphaFoldDB" id="A0A0X1L0Y3"/>
<name>A0A0X1L0Y3_VIBCO</name>
<dbReference type="Proteomes" id="UP000004687">
    <property type="component" value="Unassembled WGS sequence"/>
</dbReference>
<organism evidence="1">
    <name type="scientific">Vibrio cholerae (strain MO10)</name>
    <dbReference type="NCBI Taxonomy" id="345072"/>
    <lineage>
        <taxon>Bacteria</taxon>
        <taxon>Pseudomonadati</taxon>
        <taxon>Pseudomonadota</taxon>
        <taxon>Gammaproteobacteria</taxon>
        <taxon>Vibrionales</taxon>
        <taxon>Vibrionaceae</taxon>
        <taxon>Vibrio</taxon>
    </lineage>
</organism>
<proteinExistence type="predicted"/>
<gene>
    <name evidence="1" type="ORF">VchoM_02205</name>
</gene>